<evidence type="ECO:0000313" key="2">
    <source>
        <dbReference type="Proteomes" id="UP001149090"/>
    </source>
</evidence>
<dbReference type="EMBL" id="JAPDFW010000067">
    <property type="protein sequence ID" value="KAJ5074976.1"/>
    <property type="molecule type" value="Genomic_DNA"/>
</dbReference>
<sequence>MEDFKIVRMIFCLKEIRLFLKSCISNMKKWEKKIGVQDDSGYLWKISGIESNQRNGRKMLKTYYTYFSRRKNTIIYFIQKSYLCSF</sequence>
<dbReference type="Proteomes" id="UP001149090">
    <property type="component" value="Unassembled WGS sequence"/>
</dbReference>
<name>A0A9Q0LK69_ANAIG</name>
<reference evidence="1" key="1">
    <citation type="submission" date="2022-10" db="EMBL/GenBank/DDBJ databases">
        <title>Novel sulphate-reducing endosymbionts in the free-living metamonad Anaeramoeba.</title>
        <authorList>
            <person name="Jerlstrom-Hultqvist J."/>
            <person name="Cepicka I."/>
            <person name="Gallot-Lavallee L."/>
            <person name="Salas-Leiva D."/>
            <person name="Curtis B.A."/>
            <person name="Zahonova K."/>
            <person name="Pipaliya S."/>
            <person name="Dacks J."/>
            <person name="Roger A.J."/>
        </authorList>
    </citation>
    <scope>NUCLEOTIDE SEQUENCE</scope>
    <source>
        <strain evidence="1">BMAN</strain>
    </source>
</reference>
<proteinExistence type="predicted"/>
<evidence type="ECO:0000313" key="1">
    <source>
        <dbReference type="EMBL" id="KAJ5074976.1"/>
    </source>
</evidence>
<dbReference type="AlphaFoldDB" id="A0A9Q0LK69"/>
<gene>
    <name evidence="1" type="ORF">M0811_07680</name>
</gene>
<organism evidence="1 2">
    <name type="scientific">Anaeramoeba ignava</name>
    <name type="common">Anaerobic marine amoeba</name>
    <dbReference type="NCBI Taxonomy" id="1746090"/>
    <lineage>
        <taxon>Eukaryota</taxon>
        <taxon>Metamonada</taxon>
        <taxon>Anaeramoebidae</taxon>
        <taxon>Anaeramoeba</taxon>
    </lineage>
</organism>
<dbReference type="OrthoDB" id="1935234at2759"/>
<protein>
    <submittedName>
        <fullName evidence="1">Uncharacterized protein</fullName>
    </submittedName>
</protein>
<accession>A0A9Q0LK69</accession>
<comment type="caution">
    <text evidence="1">The sequence shown here is derived from an EMBL/GenBank/DDBJ whole genome shotgun (WGS) entry which is preliminary data.</text>
</comment>
<keyword evidence="2" id="KW-1185">Reference proteome</keyword>